<dbReference type="OrthoDB" id="10282312at2759"/>
<accession>A0A084QZP1</accession>
<gene>
    <name evidence="1" type="ORF">S40285_10867</name>
</gene>
<reference evidence="1 2" key="1">
    <citation type="journal article" date="2014" name="BMC Genomics">
        <title>Comparative genome sequencing reveals chemotype-specific gene clusters in the toxigenic black mold Stachybotrys.</title>
        <authorList>
            <person name="Semeiks J."/>
            <person name="Borek D."/>
            <person name="Otwinowski Z."/>
            <person name="Grishin N.V."/>
        </authorList>
    </citation>
    <scope>NUCLEOTIDE SEQUENCE [LARGE SCALE GENOMIC DNA]</scope>
    <source>
        <strain evidence="1 2">IBT 40285</strain>
    </source>
</reference>
<proteinExistence type="predicted"/>
<dbReference type="AlphaFoldDB" id="A0A084QZP1"/>
<dbReference type="InParanoid" id="A0A084QZP1"/>
<name>A0A084QZP1_STAC4</name>
<sequence length="192" mass="21838">MPGQPAAQEKERKDRFISVYWSFGKDSQATPDWVRAQLRNRMDGFGHPWNYCGRFRRTGSRPTCDVLVRISVYESHEVDEAVRLAKKRLAVGHSMVSVRFTSKEESCNVNSVYSAGSCRAGSQFCDSLGLRLLLPGWLEEPVPSDNGEVLYDSTNFLALCRRQGAWYGFTFFKDTLSVRDEHDQVVVASRWG</sequence>
<evidence type="ECO:0000313" key="2">
    <source>
        <dbReference type="Proteomes" id="UP000028524"/>
    </source>
</evidence>
<organism evidence="1 2">
    <name type="scientific">Stachybotrys chlorohalonatus (strain IBT 40285)</name>
    <dbReference type="NCBI Taxonomy" id="1283841"/>
    <lineage>
        <taxon>Eukaryota</taxon>
        <taxon>Fungi</taxon>
        <taxon>Dikarya</taxon>
        <taxon>Ascomycota</taxon>
        <taxon>Pezizomycotina</taxon>
        <taxon>Sordariomycetes</taxon>
        <taxon>Hypocreomycetidae</taxon>
        <taxon>Hypocreales</taxon>
        <taxon>Stachybotryaceae</taxon>
        <taxon>Stachybotrys</taxon>
    </lineage>
</organism>
<dbReference type="EMBL" id="KL659481">
    <property type="protein sequence ID" value="KFA69426.1"/>
    <property type="molecule type" value="Genomic_DNA"/>
</dbReference>
<dbReference type="HOGENOM" id="CLU_1416018_0_0_1"/>
<keyword evidence="2" id="KW-1185">Reference proteome</keyword>
<evidence type="ECO:0000313" key="1">
    <source>
        <dbReference type="EMBL" id="KFA69426.1"/>
    </source>
</evidence>
<protein>
    <submittedName>
        <fullName evidence="1">Uncharacterized protein</fullName>
    </submittedName>
</protein>
<dbReference type="Proteomes" id="UP000028524">
    <property type="component" value="Unassembled WGS sequence"/>
</dbReference>